<reference evidence="2" key="1">
    <citation type="journal article" date="2019" name="Int. J. Syst. Evol. Microbiol.">
        <title>The Global Catalogue of Microorganisms (GCM) 10K type strain sequencing project: providing services to taxonomists for standard genome sequencing and annotation.</title>
        <authorList>
            <consortium name="The Broad Institute Genomics Platform"/>
            <consortium name="The Broad Institute Genome Sequencing Center for Infectious Disease"/>
            <person name="Wu L."/>
            <person name="Ma J."/>
        </authorList>
    </citation>
    <scope>NUCLEOTIDE SEQUENCE [LARGE SCALE GENOMIC DNA]</scope>
    <source>
        <strain evidence="2">KACC 12602</strain>
    </source>
</reference>
<dbReference type="EMBL" id="JBHSKT010000005">
    <property type="protein sequence ID" value="MFC5271116.1"/>
    <property type="molecule type" value="Genomic_DNA"/>
</dbReference>
<dbReference type="Gene3D" id="2.180.10.10">
    <property type="entry name" value="RHS repeat-associated core"/>
    <property type="match status" value="1"/>
</dbReference>
<proteinExistence type="predicted"/>
<accession>A0ABW0EDQ9</accession>
<protein>
    <recommendedName>
        <fullName evidence="3">YD repeat-containing protein</fullName>
    </recommendedName>
</protein>
<evidence type="ECO:0000313" key="1">
    <source>
        <dbReference type="EMBL" id="MFC5271116.1"/>
    </source>
</evidence>
<name>A0ABW0EDQ9_9BACT</name>
<dbReference type="Proteomes" id="UP001596161">
    <property type="component" value="Unassembled WGS sequence"/>
</dbReference>
<sequence length="269" mass="30779">MKKVNALVLGLAVLLAFSCEKEKKDDPAPETPQPAEATFKGCILTQDSSFSGSYKINYKHNAKGQITELKYFTRTDTTTEQFTYKPDGNIVTFSYSNPQEGAGYLSYQYNANNLISRIDINNQPKGSGQFALDLYMLFTYDSLQRVKQRTSFYPPFTTWSYQDRYTYLPTGNIVVKRYTDGNGIPMLTNTTEYGFDTKKNPTPTQLTLIGDELYTSHNTTYKRSVHHTTNVTNEFFITYQYNADDYPVNRTVVRNNYPTGGNAYKYHCQ</sequence>
<evidence type="ECO:0000313" key="2">
    <source>
        <dbReference type="Proteomes" id="UP001596161"/>
    </source>
</evidence>
<organism evidence="1 2">
    <name type="scientific">Adhaeribacter terreus</name>
    <dbReference type="NCBI Taxonomy" id="529703"/>
    <lineage>
        <taxon>Bacteria</taxon>
        <taxon>Pseudomonadati</taxon>
        <taxon>Bacteroidota</taxon>
        <taxon>Cytophagia</taxon>
        <taxon>Cytophagales</taxon>
        <taxon>Hymenobacteraceae</taxon>
        <taxon>Adhaeribacter</taxon>
    </lineage>
</organism>
<gene>
    <name evidence="1" type="ORF">ACFPIB_10875</name>
</gene>
<dbReference type="PROSITE" id="PS51257">
    <property type="entry name" value="PROKAR_LIPOPROTEIN"/>
    <property type="match status" value="1"/>
</dbReference>
<comment type="caution">
    <text evidence="1">The sequence shown here is derived from an EMBL/GenBank/DDBJ whole genome shotgun (WGS) entry which is preliminary data.</text>
</comment>
<evidence type="ECO:0008006" key="3">
    <source>
        <dbReference type="Google" id="ProtNLM"/>
    </source>
</evidence>
<keyword evidence="2" id="KW-1185">Reference proteome</keyword>
<dbReference type="RefSeq" id="WP_378017482.1">
    <property type="nucleotide sequence ID" value="NZ_JBHSKT010000005.1"/>
</dbReference>